<dbReference type="SMART" id="SM00257">
    <property type="entry name" value="LysM"/>
    <property type="match status" value="1"/>
</dbReference>
<accession>A0A7W2TYJ3</accession>
<dbReference type="Proteomes" id="UP000539350">
    <property type="component" value="Unassembled WGS sequence"/>
</dbReference>
<dbReference type="InterPro" id="IPR007055">
    <property type="entry name" value="BON_dom"/>
</dbReference>
<dbReference type="InterPro" id="IPR052196">
    <property type="entry name" value="Bact_Kbp"/>
</dbReference>
<dbReference type="InterPro" id="IPR036779">
    <property type="entry name" value="LysM_dom_sf"/>
</dbReference>
<dbReference type="Gene3D" id="3.10.350.10">
    <property type="entry name" value="LysM domain"/>
    <property type="match status" value="1"/>
</dbReference>
<dbReference type="NCBIfam" id="NF008399">
    <property type="entry name" value="PRK11198.1"/>
    <property type="match status" value="1"/>
</dbReference>
<evidence type="ECO:0000313" key="5">
    <source>
        <dbReference type="EMBL" id="MBA6414338.1"/>
    </source>
</evidence>
<protein>
    <recommendedName>
        <fullName evidence="3">Potassium binding protein Kbp</fullName>
    </recommendedName>
</protein>
<dbReference type="RefSeq" id="WP_182175350.1">
    <property type="nucleotide sequence ID" value="NZ_JACFXU010000018.1"/>
</dbReference>
<dbReference type="AlphaFoldDB" id="A0A7W2TYJ3"/>
<evidence type="ECO:0000259" key="4">
    <source>
        <dbReference type="PROSITE" id="PS51782"/>
    </source>
</evidence>
<dbReference type="EMBL" id="JACFXU010000018">
    <property type="protein sequence ID" value="MBA6414338.1"/>
    <property type="molecule type" value="Genomic_DNA"/>
</dbReference>
<dbReference type="Pfam" id="PF04972">
    <property type="entry name" value="BON"/>
    <property type="match status" value="1"/>
</dbReference>
<dbReference type="GO" id="GO:0005737">
    <property type="term" value="C:cytoplasm"/>
    <property type="evidence" value="ECO:0007669"/>
    <property type="project" value="UniProtKB-SubCell"/>
</dbReference>
<evidence type="ECO:0000256" key="1">
    <source>
        <dbReference type="ARBA" id="ARBA00004496"/>
    </source>
</evidence>
<reference evidence="5 6" key="1">
    <citation type="submission" date="2020-07" db="EMBL/GenBank/DDBJ databases">
        <title>Halieaceae bacterium, F7430, whole genome shotgun sequencing project.</title>
        <authorList>
            <person name="Jiang S."/>
            <person name="Liu Z.W."/>
            <person name="Du Z.J."/>
        </authorList>
    </citation>
    <scope>NUCLEOTIDE SEQUENCE [LARGE SCALE GENOMIC DNA]</scope>
    <source>
        <strain evidence="5 6">F7430</strain>
    </source>
</reference>
<gene>
    <name evidence="5" type="primary">lysM</name>
    <name evidence="5" type="ORF">H2508_14575</name>
</gene>
<organism evidence="5 6">
    <name type="scientific">Sediminihaliea albiluteola</name>
    <dbReference type="NCBI Taxonomy" id="2758564"/>
    <lineage>
        <taxon>Bacteria</taxon>
        <taxon>Pseudomonadati</taxon>
        <taxon>Pseudomonadota</taxon>
        <taxon>Gammaproteobacteria</taxon>
        <taxon>Cellvibrionales</taxon>
        <taxon>Halieaceae</taxon>
        <taxon>Sediminihaliea</taxon>
    </lineage>
</organism>
<evidence type="ECO:0000256" key="2">
    <source>
        <dbReference type="ARBA" id="ARBA00022490"/>
    </source>
</evidence>
<dbReference type="CDD" id="cd00118">
    <property type="entry name" value="LysM"/>
    <property type="match status" value="1"/>
</dbReference>
<dbReference type="InterPro" id="IPR018392">
    <property type="entry name" value="LysM"/>
</dbReference>
<sequence>MGLFDFVTNAGEKLSEKILGKPVGHDVADTVEVSPQRLNQLRAENITKMLAALDIEGEQVSVTVDGDKAILKGSAPSQEALEKMVLCAGNQFGISQVDCQLEVDGALAADSAQTSSAPAAASAEAKFYTVKSGDTLGKIAQEHYGSASKYTVIFEANQPMLSDPDKIYVGQSLRIPAL</sequence>
<name>A0A7W2TYJ3_9GAMM</name>
<proteinExistence type="predicted"/>
<dbReference type="PANTHER" id="PTHR34700">
    <property type="entry name" value="POTASSIUM BINDING PROTEIN KBP"/>
    <property type="match status" value="1"/>
</dbReference>
<feature type="domain" description="LysM" evidence="4">
    <location>
        <begin position="126"/>
        <end position="175"/>
    </location>
</feature>
<keyword evidence="2" id="KW-0963">Cytoplasm</keyword>
<comment type="subcellular location">
    <subcellularLocation>
        <location evidence="1">Cytoplasm</location>
    </subcellularLocation>
</comment>
<evidence type="ECO:0000256" key="3">
    <source>
        <dbReference type="ARBA" id="ARBA00072219"/>
    </source>
</evidence>
<dbReference type="Pfam" id="PF01476">
    <property type="entry name" value="LysM"/>
    <property type="match status" value="1"/>
</dbReference>
<evidence type="ECO:0000313" key="6">
    <source>
        <dbReference type="Proteomes" id="UP000539350"/>
    </source>
</evidence>
<dbReference type="PANTHER" id="PTHR34700:SF8">
    <property type="entry name" value="POTASSIUM BINDING PROTEIN KBP"/>
    <property type="match status" value="1"/>
</dbReference>
<dbReference type="PROSITE" id="PS51782">
    <property type="entry name" value="LYSM"/>
    <property type="match status" value="1"/>
</dbReference>
<comment type="caution">
    <text evidence="5">The sequence shown here is derived from an EMBL/GenBank/DDBJ whole genome shotgun (WGS) entry which is preliminary data.</text>
</comment>
<dbReference type="SUPFAM" id="SSF54106">
    <property type="entry name" value="LysM domain"/>
    <property type="match status" value="1"/>
</dbReference>
<keyword evidence="6" id="KW-1185">Reference proteome</keyword>
<dbReference type="FunFam" id="3.10.350.10:FF:000001">
    <property type="entry name" value="Peptidoglycan-binding protein LysM"/>
    <property type="match status" value="1"/>
</dbReference>